<dbReference type="Pfam" id="PF07947">
    <property type="entry name" value="YhhN"/>
    <property type="match status" value="1"/>
</dbReference>
<dbReference type="PANTHER" id="PTHR31885">
    <property type="entry name" value="GH04784P"/>
    <property type="match status" value="1"/>
</dbReference>
<dbReference type="EMBL" id="JBEGDG010000027">
    <property type="protein sequence ID" value="MEQ6357458.1"/>
    <property type="molecule type" value="Genomic_DNA"/>
</dbReference>
<keyword evidence="5 6" id="KW-0472">Membrane</keyword>
<feature type="transmembrane region" description="Helical" evidence="6">
    <location>
        <begin position="58"/>
        <end position="74"/>
    </location>
</feature>
<comment type="subcellular location">
    <subcellularLocation>
        <location evidence="1">Membrane</location>
        <topology evidence="1">Multi-pass membrane protein</topology>
    </subcellularLocation>
</comment>
<feature type="transmembrane region" description="Helical" evidence="6">
    <location>
        <begin position="111"/>
        <end position="129"/>
    </location>
</feature>
<protein>
    <submittedName>
        <fullName evidence="7">Lysoplasmalogenase</fullName>
    </submittedName>
</protein>
<feature type="transmembrane region" description="Helical" evidence="6">
    <location>
        <begin position="191"/>
        <end position="210"/>
    </location>
</feature>
<name>A0ABV1MY74_9BACI</name>
<sequence length="219" mass="24571">MRNLSKKILLTCIILFGLYYIFFFSHITESLILIFKVIPMLLIIILAALPKNSGVKKYQLLIIIGLVFCMIGDYTLQWFLIGLSSFLIGHIFYIFAFLSTNERQVPTWAKIVLLVYGVSMALWIAGTVFSSGEVVLGIAVIAYISVILTMGWTAIRTGSKFATIGALLFISSDSYLAINKFVMPLPFSHEVIMLTYYGAQILIALSILQYSEIRSKVLQ</sequence>
<evidence type="ECO:0000313" key="8">
    <source>
        <dbReference type="Proteomes" id="UP001478862"/>
    </source>
</evidence>
<keyword evidence="4 6" id="KW-1133">Transmembrane helix</keyword>
<gene>
    <name evidence="7" type="ORF">ABNX05_22905</name>
</gene>
<keyword evidence="8" id="KW-1185">Reference proteome</keyword>
<keyword evidence="3 6" id="KW-0812">Transmembrane</keyword>
<evidence type="ECO:0000256" key="1">
    <source>
        <dbReference type="ARBA" id="ARBA00004141"/>
    </source>
</evidence>
<evidence type="ECO:0000313" key="7">
    <source>
        <dbReference type="EMBL" id="MEQ6357458.1"/>
    </source>
</evidence>
<dbReference type="Proteomes" id="UP001478862">
    <property type="component" value="Unassembled WGS sequence"/>
</dbReference>
<dbReference type="PANTHER" id="PTHR31885:SF6">
    <property type="entry name" value="GH04784P"/>
    <property type="match status" value="1"/>
</dbReference>
<comment type="similarity">
    <text evidence="2">Belongs to the TMEM86 family.</text>
</comment>
<evidence type="ECO:0000256" key="6">
    <source>
        <dbReference type="SAM" id="Phobius"/>
    </source>
</evidence>
<feature type="transmembrane region" description="Helical" evidence="6">
    <location>
        <begin position="80"/>
        <end position="99"/>
    </location>
</feature>
<evidence type="ECO:0000256" key="2">
    <source>
        <dbReference type="ARBA" id="ARBA00007375"/>
    </source>
</evidence>
<evidence type="ECO:0000256" key="5">
    <source>
        <dbReference type="ARBA" id="ARBA00023136"/>
    </source>
</evidence>
<dbReference type="InterPro" id="IPR012506">
    <property type="entry name" value="TMEM86B-like"/>
</dbReference>
<organism evidence="7 8">
    <name type="scientific">Lysinibacillus zambalensis</name>
    <dbReference type="NCBI Taxonomy" id="3160866"/>
    <lineage>
        <taxon>Bacteria</taxon>
        <taxon>Bacillati</taxon>
        <taxon>Bacillota</taxon>
        <taxon>Bacilli</taxon>
        <taxon>Bacillales</taxon>
        <taxon>Bacillaceae</taxon>
        <taxon>Lysinibacillus</taxon>
    </lineage>
</organism>
<feature type="transmembrane region" description="Helical" evidence="6">
    <location>
        <begin position="7"/>
        <end position="25"/>
    </location>
</feature>
<comment type="caution">
    <text evidence="7">The sequence shown here is derived from an EMBL/GenBank/DDBJ whole genome shotgun (WGS) entry which is preliminary data.</text>
</comment>
<evidence type="ECO:0000256" key="3">
    <source>
        <dbReference type="ARBA" id="ARBA00022692"/>
    </source>
</evidence>
<reference evidence="7 8" key="1">
    <citation type="submission" date="2024-06" db="EMBL/GenBank/DDBJ databases">
        <title>Lysinibacillus zambalefons sp. nov., a Novel Firmicute Isolated from the Poon Bato Zambales Hyperalkaline Spring.</title>
        <authorList>
            <person name="Aja J.A."/>
            <person name="Lazaro J.E.H."/>
            <person name="Llorin L.D."/>
            <person name="Lim K.R."/>
            <person name="Teodosio J."/>
            <person name="Dalisay D.S."/>
        </authorList>
    </citation>
    <scope>NUCLEOTIDE SEQUENCE [LARGE SCALE GENOMIC DNA]</scope>
    <source>
        <strain evidence="7 8">M3</strain>
    </source>
</reference>
<dbReference type="RefSeq" id="WP_349661798.1">
    <property type="nucleotide sequence ID" value="NZ_JBEGDG010000027.1"/>
</dbReference>
<feature type="transmembrane region" description="Helical" evidence="6">
    <location>
        <begin position="135"/>
        <end position="154"/>
    </location>
</feature>
<evidence type="ECO:0000256" key="4">
    <source>
        <dbReference type="ARBA" id="ARBA00022989"/>
    </source>
</evidence>
<feature type="transmembrane region" description="Helical" evidence="6">
    <location>
        <begin position="31"/>
        <end position="49"/>
    </location>
</feature>
<feature type="transmembrane region" description="Helical" evidence="6">
    <location>
        <begin position="161"/>
        <end position="179"/>
    </location>
</feature>
<proteinExistence type="inferred from homology"/>
<accession>A0ABV1MY74</accession>